<comment type="caution">
    <text evidence="1">The sequence shown here is derived from an EMBL/GenBank/DDBJ whole genome shotgun (WGS) entry which is preliminary data.</text>
</comment>
<reference evidence="1 2" key="1">
    <citation type="submission" date="2017-11" db="EMBL/GenBank/DDBJ databases">
        <title>Genome sequence of Mesoplasma corruscae ELCA-2 (ATCC 49579).</title>
        <authorList>
            <person name="Lo W.-S."/>
            <person name="Kuo C.-H."/>
        </authorList>
    </citation>
    <scope>NUCLEOTIDE SEQUENCE [LARGE SCALE GENOMIC DNA]</scope>
    <source>
        <strain evidence="1 2">ELCA-2</strain>
    </source>
</reference>
<proteinExistence type="predicted"/>
<dbReference type="AlphaFoldDB" id="A0A2S5RFV6"/>
<name>A0A2S5RFV6_9MOLU</name>
<organism evidence="1 2">
    <name type="scientific">Mesoplasma corruscae</name>
    <dbReference type="NCBI Taxonomy" id="216874"/>
    <lineage>
        <taxon>Bacteria</taxon>
        <taxon>Bacillati</taxon>
        <taxon>Mycoplasmatota</taxon>
        <taxon>Mollicutes</taxon>
        <taxon>Entomoplasmatales</taxon>
        <taxon>Entomoplasmataceae</taxon>
        <taxon>Mesoplasma</taxon>
    </lineage>
</organism>
<evidence type="ECO:0000313" key="2">
    <source>
        <dbReference type="Proteomes" id="UP000239785"/>
    </source>
</evidence>
<accession>A0A2S5RFV6</accession>
<gene>
    <name evidence="1" type="ORF">MCORR_v1c04820</name>
</gene>
<dbReference type="EMBL" id="PHNF01000002">
    <property type="protein sequence ID" value="PPE06178.1"/>
    <property type="molecule type" value="Genomic_DNA"/>
</dbReference>
<sequence>MTAADFTLSNITTTSATAIGVGNYQGEVNITFAIIPQLNTKLITTNLNALLDNQESTIKQAIINNNSGLTAGDFTLSNITTTSATAIGVGRYQGTVNVTFTIIPQLNTKLKTTNLNALLDNQESTIKQAIITNNSGLTAGDFTLSNITTTSATAIGVGKYQGEVNITFAIIPQLNTKLITTNLNALLDNQESTIKQAIINNNSGLTAGDFTLSNITTTSAIAIGVGKYQGAVNVTFTIIPQLNTKLITTNLNALLDNQESTIKQAVINNNSGLTAVDFTLSNITTTSATAIGVGKYQGAVNVTFTIIPQLNTKLITTNLNALLDNQESTIKQAIINNNSGFTAADFTLSNITTTSATAIGVGRYQGTVNVTFTIIPQLNTKLITTNLNALLDNQESTIKQAIINNNSGLTDADFTLSNITTTSATATGVGNYQGEVNLTFAIPKKIVEIFKDFDPRYNSFYINPQTEQAIKNIDLVKKQVIDVMKKLYPNENFEYLNFDLYFIRSSNDTAGRFYSYNVKVSSINTDFYVGETFISNFSKQREWKIRY</sequence>
<dbReference type="Proteomes" id="UP000239785">
    <property type="component" value="Unassembled WGS sequence"/>
</dbReference>
<evidence type="ECO:0000313" key="1">
    <source>
        <dbReference type="EMBL" id="PPE06178.1"/>
    </source>
</evidence>
<protein>
    <submittedName>
        <fullName evidence="1">Chitinase</fullName>
    </submittedName>
</protein>
<keyword evidence="2" id="KW-1185">Reference proteome</keyword>